<organism evidence="1 2">
    <name type="scientific">Mytilus edulis</name>
    <name type="common">Blue mussel</name>
    <dbReference type="NCBI Taxonomy" id="6550"/>
    <lineage>
        <taxon>Eukaryota</taxon>
        <taxon>Metazoa</taxon>
        <taxon>Spiralia</taxon>
        <taxon>Lophotrochozoa</taxon>
        <taxon>Mollusca</taxon>
        <taxon>Bivalvia</taxon>
        <taxon>Autobranchia</taxon>
        <taxon>Pteriomorphia</taxon>
        <taxon>Mytilida</taxon>
        <taxon>Mytiloidea</taxon>
        <taxon>Mytilidae</taxon>
        <taxon>Mytilinae</taxon>
        <taxon>Mytilus</taxon>
    </lineage>
</organism>
<dbReference type="Proteomes" id="UP000683360">
    <property type="component" value="Unassembled WGS sequence"/>
</dbReference>
<sequence>MLLSSTDKINSYPFNAHIYNRLHQLPILSCSRIKQTTSTTITTMLMYTTDLTNYQFIMLKYTTRHNNPITTMLTDHINHQRYQYHRPYQPPTLPCSRIQQTISTQTLPCSRIQQTISTTNTTTIMYTTYYTNHQHYNEHVYNKPHQLPTLSCSRIQQTSSTTNTTMITYTTVHMNNQHLHDPVYNRLHQSSTLP</sequence>
<accession>A0A8S3QEL1</accession>
<keyword evidence="2" id="KW-1185">Reference proteome</keyword>
<comment type="caution">
    <text evidence="1">The sequence shown here is derived from an EMBL/GenBank/DDBJ whole genome shotgun (WGS) entry which is preliminary data.</text>
</comment>
<proteinExistence type="predicted"/>
<protein>
    <submittedName>
        <fullName evidence="1">Uncharacterized protein</fullName>
    </submittedName>
</protein>
<evidence type="ECO:0000313" key="1">
    <source>
        <dbReference type="EMBL" id="CAG2192277.1"/>
    </source>
</evidence>
<dbReference type="AlphaFoldDB" id="A0A8S3QEL1"/>
<name>A0A8S3QEL1_MYTED</name>
<gene>
    <name evidence="1" type="ORF">MEDL_7449</name>
</gene>
<evidence type="ECO:0000313" key="2">
    <source>
        <dbReference type="Proteomes" id="UP000683360"/>
    </source>
</evidence>
<dbReference type="EMBL" id="CAJPWZ010000381">
    <property type="protein sequence ID" value="CAG2192277.1"/>
    <property type="molecule type" value="Genomic_DNA"/>
</dbReference>
<reference evidence="1" key="1">
    <citation type="submission" date="2021-03" db="EMBL/GenBank/DDBJ databases">
        <authorList>
            <person name="Bekaert M."/>
        </authorList>
    </citation>
    <scope>NUCLEOTIDE SEQUENCE</scope>
</reference>